<dbReference type="OrthoDB" id="3016366at2759"/>
<reference evidence="1" key="1">
    <citation type="submission" date="2021-07" db="EMBL/GenBank/DDBJ databases">
        <authorList>
            <person name="Branca A.L. A."/>
        </authorList>
    </citation>
    <scope>NUCLEOTIDE SEQUENCE</scope>
</reference>
<name>A0A9W4NIM4_9EURO</name>
<gene>
    <name evidence="1" type="ORF">PSALAMII_LOCUS4995</name>
</gene>
<evidence type="ECO:0000313" key="1">
    <source>
        <dbReference type="EMBL" id="CAG8371715.1"/>
    </source>
</evidence>
<evidence type="ECO:0000313" key="2">
    <source>
        <dbReference type="Proteomes" id="UP001152646"/>
    </source>
</evidence>
<protein>
    <submittedName>
        <fullName evidence="1">Uncharacterized protein</fullName>
    </submittedName>
</protein>
<comment type="caution">
    <text evidence="1">The sequence shown here is derived from an EMBL/GenBank/DDBJ whole genome shotgun (WGS) entry which is preliminary data.</text>
</comment>
<dbReference type="AlphaFoldDB" id="A0A9W4NIM4"/>
<organism evidence="1 2">
    <name type="scientific">Penicillium salamii</name>
    <dbReference type="NCBI Taxonomy" id="1612424"/>
    <lineage>
        <taxon>Eukaryota</taxon>
        <taxon>Fungi</taxon>
        <taxon>Dikarya</taxon>
        <taxon>Ascomycota</taxon>
        <taxon>Pezizomycotina</taxon>
        <taxon>Eurotiomycetes</taxon>
        <taxon>Eurotiomycetidae</taxon>
        <taxon>Eurotiales</taxon>
        <taxon>Aspergillaceae</taxon>
        <taxon>Penicillium</taxon>
    </lineage>
</organism>
<dbReference type="Proteomes" id="UP001152646">
    <property type="component" value="Unassembled WGS sequence"/>
</dbReference>
<dbReference type="EMBL" id="CAJVPA010000182">
    <property type="protein sequence ID" value="CAG8371715.1"/>
    <property type="molecule type" value="Genomic_DNA"/>
</dbReference>
<proteinExistence type="predicted"/>
<sequence>MSTRFDFEINALYALLTDRGEGTSTFHWRLYIHQSAQCGYIYHPINEDNSTGWWFDPQTNRNFINSEGLLVALKIDVLSPGRH</sequence>
<accession>A0A9W4NIM4</accession>